<dbReference type="PANTHER" id="PTHR31118:SF12">
    <property type="entry name" value="CYCLASE-LIKE PROTEIN 2"/>
    <property type="match status" value="1"/>
</dbReference>
<dbReference type="SUPFAM" id="SSF102198">
    <property type="entry name" value="Putative cyclase"/>
    <property type="match status" value="1"/>
</dbReference>
<reference evidence="2" key="1">
    <citation type="submission" date="2015-11" db="EMBL/GenBank/DDBJ databases">
        <authorList>
            <person name="Dugat-Bony E."/>
        </authorList>
    </citation>
    <scope>NUCLEOTIDE SEQUENCE [LARGE SCALE GENOMIC DNA]</scope>
    <source>
        <strain evidence="2">Mu292</strain>
    </source>
</reference>
<dbReference type="GO" id="GO:0019441">
    <property type="term" value="P:L-tryptophan catabolic process to kynurenine"/>
    <property type="evidence" value="ECO:0007669"/>
    <property type="project" value="InterPro"/>
</dbReference>
<keyword evidence="2" id="KW-1185">Reference proteome</keyword>
<dbReference type="GO" id="GO:0004061">
    <property type="term" value="F:arylformamidase activity"/>
    <property type="evidence" value="ECO:0007669"/>
    <property type="project" value="InterPro"/>
</dbReference>
<dbReference type="RefSeq" id="WP_014011031.1">
    <property type="nucleotide sequence ID" value="NZ_FAUH01000002.1"/>
</dbReference>
<dbReference type="Proteomes" id="UP000182498">
    <property type="component" value="Unassembled WGS sequence"/>
</dbReference>
<name>A0A0X8XUV7_9CORY</name>
<dbReference type="EMBL" id="FAUH01000002">
    <property type="protein sequence ID" value="CUU65096.1"/>
    <property type="molecule type" value="Genomic_DNA"/>
</dbReference>
<proteinExistence type="predicted"/>
<dbReference type="OMA" id="HPMNTII"/>
<dbReference type="PANTHER" id="PTHR31118">
    <property type="entry name" value="CYCLASE-LIKE PROTEIN 2"/>
    <property type="match status" value="1"/>
</dbReference>
<sequence length="219" mass="23132">MDGTGSACFADLTHALTTGMPVYPGDPEVEIDEVLTLPADGCSVRSLHLGSHSGTHVDAPAHVIAGGRTIDQVAPEELMGDAAVLHLPDLTTRQRIDGEMLGEALRSGPENLPSIILLATGWDRFWGADDYLRHPVLTEDAASFLVRGGVRVLGMDMASPDGSDSADSLATHEVLLGADRLIIENLRGLTDLPRHVEFTALPLRIAGGDGGLVRAVAKY</sequence>
<evidence type="ECO:0000313" key="1">
    <source>
        <dbReference type="EMBL" id="CUU65096.1"/>
    </source>
</evidence>
<dbReference type="InterPro" id="IPR007325">
    <property type="entry name" value="KFase/CYL"/>
</dbReference>
<dbReference type="InterPro" id="IPR037175">
    <property type="entry name" value="KFase_sf"/>
</dbReference>
<dbReference type="OrthoDB" id="7067800at2"/>
<organism evidence="1 2">
    <name type="scientific">Corynebacterium variabile</name>
    <dbReference type="NCBI Taxonomy" id="1727"/>
    <lineage>
        <taxon>Bacteria</taxon>
        <taxon>Bacillati</taxon>
        <taxon>Actinomycetota</taxon>
        <taxon>Actinomycetes</taxon>
        <taxon>Mycobacteriales</taxon>
        <taxon>Corynebacteriaceae</taxon>
        <taxon>Corynebacterium</taxon>
    </lineage>
</organism>
<dbReference type="Pfam" id="PF04199">
    <property type="entry name" value="Cyclase"/>
    <property type="match status" value="1"/>
</dbReference>
<accession>A0A0X8XUV7</accession>
<protein>
    <submittedName>
        <fullName evidence="1">Predicted metal-dependent hydrolase</fullName>
    </submittedName>
</protein>
<gene>
    <name evidence="1" type="ORF">CVAR292_00409</name>
</gene>
<dbReference type="AlphaFoldDB" id="A0A0X8XUV7"/>
<dbReference type="Gene3D" id="3.50.30.50">
    <property type="entry name" value="Putative cyclase"/>
    <property type="match status" value="1"/>
</dbReference>
<keyword evidence="1" id="KW-0378">Hydrolase</keyword>
<evidence type="ECO:0000313" key="2">
    <source>
        <dbReference type="Proteomes" id="UP000182498"/>
    </source>
</evidence>